<sequence>MAIGNVFESMYDQIGPTSQEIVSIPKSIQGTVKVDSKICCFIFFGLADIFIVTMREVAREHTGCVERAYEKESCDVASLLQTQVNSIQRYLDGCFIKLEAFLATIPMSQNASVLRIKMLFIK</sequence>
<organism evidence="1 2">
    <name type="scientific">Albugo candida</name>
    <dbReference type="NCBI Taxonomy" id="65357"/>
    <lineage>
        <taxon>Eukaryota</taxon>
        <taxon>Sar</taxon>
        <taxon>Stramenopiles</taxon>
        <taxon>Oomycota</taxon>
        <taxon>Peronosporomycetes</taxon>
        <taxon>Albuginales</taxon>
        <taxon>Albuginaceae</taxon>
        <taxon>Albugo</taxon>
    </lineage>
</organism>
<accession>A0A024GPN4</accession>
<dbReference type="EMBL" id="CAIX01000250">
    <property type="protein sequence ID" value="CCI48842.1"/>
    <property type="molecule type" value="Genomic_DNA"/>
</dbReference>
<dbReference type="Proteomes" id="UP000053237">
    <property type="component" value="Unassembled WGS sequence"/>
</dbReference>
<name>A0A024GPN4_9STRA</name>
<comment type="caution">
    <text evidence="1">The sequence shown here is derived from an EMBL/GenBank/DDBJ whole genome shotgun (WGS) entry which is preliminary data.</text>
</comment>
<dbReference type="InParanoid" id="A0A024GPN4"/>
<evidence type="ECO:0000313" key="1">
    <source>
        <dbReference type="EMBL" id="CCI48842.1"/>
    </source>
</evidence>
<gene>
    <name evidence="1" type="ORF">BN9_100410</name>
</gene>
<evidence type="ECO:0000313" key="2">
    <source>
        <dbReference type="Proteomes" id="UP000053237"/>
    </source>
</evidence>
<protein>
    <submittedName>
        <fullName evidence="1">Uncharacterized protein</fullName>
    </submittedName>
</protein>
<reference evidence="1 2" key="1">
    <citation type="submission" date="2012-05" db="EMBL/GenBank/DDBJ databases">
        <title>Recombination and specialization in a pathogen metapopulation.</title>
        <authorList>
            <person name="Gardiner A."/>
            <person name="Kemen E."/>
            <person name="Schultz-Larsen T."/>
            <person name="MacLean D."/>
            <person name="Van Oosterhout C."/>
            <person name="Jones J.D.G."/>
        </authorList>
    </citation>
    <scope>NUCLEOTIDE SEQUENCE [LARGE SCALE GENOMIC DNA]</scope>
    <source>
        <strain evidence="1 2">Ac Nc2</strain>
    </source>
</reference>
<keyword evidence="2" id="KW-1185">Reference proteome</keyword>
<proteinExistence type="predicted"/>
<dbReference type="AlphaFoldDB" id="A0A024GPN4"/>